<dbReference type="SUPFAM" id="SSF55874">
    <property type="entry name" value="ATPase domain of HSP90 chaperone/DNA topoisomerase II/histidine kinase"/>
    <property type="match status" value="1"/>
</dbReference>
<evidence type="ECO:0000313" key="10">
    <source>
        <dbReference type="Proteomes" id="UP001059617"/>
    </source>
</evidence>
<dbReference type="Proteomes" id="UP001059617">
    <property type="component" value="Chromosome"/>
</dbReference>
<sequence>MRSRSALDNEIPDTETPTPARFAPKTESTPGVAERNRLRRRQLSHDIHHELGTIMLLASLLSTAPDAGEESRKRARQILGEARWLDQLQRAYEEHVPDVDDHDEPATTQPIRLDLMAQEVVDAMRLCTVTEISLTSSEAWALADRLAVWRALRNVLDNALRAAGANGRVEVRVFGHEGWSVAEVDDNGPGFGAIEPGLASLGLRIVQDVATAWAGQLEYRRSSLGGCCVRLRLPAVPPGPSGSR</sequence>
<dbReference type="PANTHER" id="PTHR44936">
    <property type="entry name" value="SENSOR PROTEIN CREC"/>
    <property type="match status" value="1"/>
</dbReference>
<feature type="domain" description="Histidine kinase" evidence="8">
    <location>
        <begin position="42"/>
        <end position="237"/>
    </location>
</feature>
<dbReference type="RefSeq" id="WP_259863611.1">
    <property type="nucleotide sequence ID" value="NZ_BAAAST010000014.1"/>
</dbReference>
<feature type="region of interest" description="Disordered" evidence="7">
    <location>
        <begin position="1"/>
        <end position="35"/>
    </location>
</feature>
<dbReference type="Gene3D" id="3.30.565.10">
    <property type="entry name" value="Histidine kinase-like ATPase, C-terminal domain"/>
    <property type="match status" value="1"/>
</dbReference>
<evidence type="ECO:0000256" key="5">
    <source>
        <dbReference type="ARBA" id="ARBA00022777"/>
    </source>
</evidence>
<evidence type="ECO:0000313" key="9">
    <source>
        <dbReference type="EMBL" id="UWP85489.1"/>
    </source>
</evidence>
<dbReference type="GO" id="GO:0016301">
    <property type="term" value="F:kinase activity"/>
    <property type="evidence" value="ECO:0007669"/>
    <property type="project" value="UniProtKB-KW"/>
</dbReference>
<keyword evidence="6" id="KW-0067">ATP-binding</keyword>
<dbReference type="Pfam" id="PF02518">
    <property type="entry name" value="HATPase_c"/>
    <property type="match status" value="1"/>
</dbReference>
<evidence type="ECO:0000256" key="2">
    <source>
        <dbReference type="ARBA" id="ARBA00012438"/>
    </source>
</evidence>
<evidence type="ECO:0000256" key="3">
    <source>
        <dbReference type="ARBA" id="ARBA00022679"/>
    </source>
</evidence>
<dbReference type="InterPro" id="IPR005467">
    <property type="entry name" value="His_kinase_dom"/>
</dbReference>
<organism evidence="9 10">
    <name type="scientific">Dactylosporangium fulvum</name>
    <dbReference type="NCBI Taxonomy" id="53359"/>
    <lineage>
        <taxon>Bacteria</taxon>
        <taxon>Bacillati</taxon>
        <taxon>Actinomycetota</taxon>
        <taxon>Actinomycetes</taxon>
        <taxon>Micromonosporales</taxon>
        <taxon>Micromonosporaceae</taxon>
        <taxon>Dactylosporangium</taxon>
    </lineage>
</organism>
<evidence type="ECO:0000256" key="4">
    <source>
        <dbReference type="ARBA" id="ARBA00022741"/>
    </source>
</evidence>
<evidence type="ECO:0000256" key="1">
    <source>
        <dbReference type="ARBA" id="ARBA00000085"/>
    </source>
</evidence>
<keyword evidence="4" id="KW-0547">Nucleotide-binding</keyword>
<dbReference type="InterPro" id="IPR050980">
    <property type="entry name" value="2C_sensor_his_kinase"/>
</dbReference>
<proteinExistence type="predicted"/>
<dbReference type="CDD" id="cd00075">
    <property type="entry name" value="HATPase"/>
    <property type="match status" value="1"/>
</dbReference>
<dbReference type="PANTHER" id="PTHR44936:SF10">
    <property type="entry name" value="SENSOR PROTEIN RSTB"/>
    <property type="match status" value="1"/>
</dbReference>
<accession>A0ABY5W8E9</accession>
<evidence type="ECO:0000256" key="7">
    <source>
        <dbReference type="SAM" id="MobiDB-lite"/>
    </source>
</evidence>
<reference evidence="9" key="1">
    <citation type="submission" date="2021-04" db="EMBL/GenBank/DDBJ databases">
        <authorList>
            <person name="Hartkoorn R.C."/>
            <person name="Beaudoing E."/>
            <person name="Hot D."/>
        </authorList>
    </citation>
    <scope>NUCLEOTIDE SEQUENCE</scope>
    <source>
        <strain evidence="9">NRRL B-16292</strain>
    </source>
</reference>
<name>A0ABY5W8E9_9ACTN</name>
<evidence type="ECO:0000256" key="6">
    <source>
        <dbReference type="ARBA" id="ARBA00022840"/>
    </source>
</evidence>
<dbReference type="SMART" id="SM00387">
    <property type="entry name" value="HATPase_c"/>
    <property type="match status" value="1"/>
</dbReference>
<keyword evidence="5 9" id="KW-0418">Kinase</keyword>
<gene>
    <name evidence="9" type="ORF">Dfulv_15110</name>
</gene>
<evidence type="ECO:0000259" key="8">
    <source>
        <dbReference type="PROSITE" id="PS50109"/>
    </source>
</evidence>
<comment type="catalytic activity">
    <reaction evidence="1">
        <text>ATP + protein L-histidine = ADP + protein N-phospho-L-histidine.</text>
        <dbReference type="EC" id="2.7.13.3"/>
    </reaction>
</comment>
<keyword evidence="10" id="KW-1185">Reference proteome</keyword>
<dbReference type="InterPro" id="IPR036890">
    <property type="entry name" value="HATPase_C_sf"/>
</dbReference>
<dbReference type="PROSITE" id="PS50109">
    <property type="entry name" value="HIS_KIN"/>
    <property type="match status" value="1"/>
</dbReference>
<dbReference type="EC" id="2.7.13.3" evidence="2"/>
<protein>
    <recommendedName>
        <fullName evidence="2">histidine kinase</fullName>
        <ecNumber evidence="2">2.7.13.3</ecNumber>
    </recommendedName>
</protein>
<reference evidence="9" key="2">
    <citation type="submission" date="2022-09" db="EMBL/GenBank/DDBJ databases">
        <title>Biosynthetic gene clusters of Dactylosporangioum fulvum.</title>
        <authorList>
            <person name="Caradec T."/>
        </authorList>
    </citation>
    <scope>NUCLEOTIDE SEQUENCE</scope>
    <source>
        <strain evidence="9">NRRL B-16292</strain>
    </source>
</reference>
<dbReference type="EMBL" id="CP073720">
    <property type="protein sequence ID" value="UWP85489.1"/>
    <property type="molecule type" value="Genomic_DNA"/>
</dbReference>
<keyword evidence="3" id="KW-0808">Transferase</keyword>
<dbReference type="InterPro" id="IPR003594">
    <property type="entry name" value="HATPase_dom"/>
</dbReference>